<keyword evidence="2" id="KW-0805">Transcription regulation</keyword>
<dbReference type="CDD" id="cd00043">
    <property type="entry name" value="CYCLIN_SF"/>
    <property type="match status" value="1"/>
</dbReference>
<dbReference type="Pfam" id="PF08271">
    <property type="entry name" value="Zn_Ribbon_TF"/>
    <property type="match status" value="1"/>
</dbReference>
<organism evidence="6 7">
    <name type="scientific">Metallosphaera rod-shaped virus 1</name>
    <dbReference type="NCBI Taxonomy" id="2730618"/>
    <lineage>
        <taxon>Viruses</taxon>
        <taxon>Adnaviria</taxon>
        <taxon>Zilligvirae</taxon>
        <taxon>Taleaviricota</taxon>
        <taxon>Tokiviricetes</taxon>
        <taxon>Ligamenvirales</taxon>
        <taxon>Rudiviridae</taxon>
        <taxon>Hoswirudivirus</taxon>
        <taxon>Hoswirudivirus metallosphaerae</taxon>
    </lineage>
</organism>
<dbReference type="SUPFAM" id="SSF47954">
    <property type="entry name" value="Cyclin-like"/>
    <property type="match status" value="2"/>
</dbReference>
<dbReference type="PRINTS" id="PR00685">
    <property type="entry name" value="TIFACTORIIB"/>
</dbReference>
<gene>
    <name evidence="6" type="ORF">MRV1_gp27</name>
</gene>
<reference evidence="6 7" key="1">
    <citation type="journal article" date="2020" name="ISME J.">
        <title>New virus isolates from Italian hydrothermal environments underscore the biogeographic pattern in archaeal virus communities.</title>
        <authorList>
            <person name="Baquero D.P."/>
            <person name="Contursi P."/>
            <person name="Piochi M."/>
            <person name="Bartolucci S."/>
            <person name="Liu Y."/>
            <person name="Cvirkaite-Krupovic V."/>
            <person name="Prangishvili D."/>
            <person name="Krupovic M."/>
        </authorList>
    </citation>
    <scope>NUCLEOTIDE SEQUENCE [LARGE SCALE GENOMIC DNA]</scope>
    <source>
        <strain evidence="6">201</strain>
    </source>
</reference>
<proteinExistence type="predicted"/>
<evidence type="ECO:0000259" key="5">
    <source>
        <dbReference type="Pfam" id="PF08271"/>
    </source>
</evidence>
<dbReference type="Pfam" id="PF00382">
    <property type="entry name" value="TFIIB"/>
    <property type="match status" value="1"/>
</dbReference>
<keyword evidence="7" id="KW-1185">Reference proteome</keyword>
<name>A0A6M3VZQ7_9VIRU</name>
<keyword evidence="3" id="KW-0804">Transcription</keyword>
<dbReference type="InterPro" id="IPR036915">
    <property type="entry name" value="Cyclin-like_sf"/>
</dbReference>
<keyword evidence="1" id="KW-0677">Repeat</keyword>
<evidence type="ECO:0000256" key="1">
    <source>
        <dbReference type="ARBA" id="ARBA00022737"/>
    </source>
</evidence>
<evidence type="ECO:0000313" key="7">
    <source>
        <dbReference type="Proteomes" id="UP000501823"/>
    </source>
</evidence>
<protein>
    <submittedName>
        <fullName evidence="6">Putative transcription initiation factor B</fullName>
    </submittedName>
</protein>
<dbReference type="PANTHER" id="PTHR11618:SF13">
    <property type="entry name" value="TRANSCRIPTION INITIATION FACTOR IIB"/>
    <property type="match status" value="1"/>
</dbReference>
<dbReference type="GO" id="GO:0097550">
    <property type="term" value="C:transcription preinitiation complex"/>
    <property type="evidence" value="ECO:0007669"/>
    <property type="project" value="TreeGrafter"/>
</dbReference>
<evidence type="ECO:0000259" key="4">
    <source>
        <dbReference type="Pfam" id="PF00382"/>
    </source>
</evidence>
<dbReference type="PANTHER" id="PTHR11618">
    <property type="entry name" value="TRANSCRIPTION INITIATION FACTOR IIB-RELATED"/>
    <property type="match status" value="1"/>
</dbReference>
<dbReference type="SUPFAM" id="SSF57783">
    <property type="entry name" value="Zinc beta-ribbon"/>
    <property type="match status" value="1"/>
</dbReference>
<evidence type="ECO:0000256" key="3">
    <source>
        <dbReference type="ARBA" id="ARBA00023163"/>
    </source>
</evidence>
<dbReference type="EMBL" id="MN876843">
    <property type="protein sequence ID" value="QJF12373.1"/>
    <property type="molecule type" value="Genomic_DNA"/>
</dbReference>
<feature type="domain" description="TFIIB-type" evidence="5">
    <location>
        <begin position="5"/>
        <end position="39"/>
    </location>
</feature>
<keyword evidence="6" id="KW-0648">Protein biosynthesis</keyword>
<dbReference type="Gene3D" id="1.10.472.10">
    <property type="entry name" value="Cyclin-like"/>
    <property type="match status" value="2"/>
</dbReference>
<keyword evidence="6" id="KW-0396">Initiation factor</keyword>
<accession>A0A6M3VZQ7</accession>
<dbReference type="InterPro" id="IPR013150">
    <property type="entry name" value="TFIIB_cyclin"/>
</dbReference>
<dbReference type="InterPro" id="IPR000812">
    <property type="entry name" value="TFIIB"/>
</dbReference>
<dbReference type="GO" id="GO:0070897">
    <property type="term" value="P:transcription preinitiation complex assembly"/>
    <property type="evidence" value="ECO:0007669"/>
    <property type="project" value="InterPro"/>
</dbReference>
<dbReference type="Gene3D" id="2.20.25.10">
    <property type="match status" value="1"/>
</dbReference>
<sequence>MSCAPDKIVFDSERGEFICTETGEVLEDRVVDQGMDWRAYNAEQFMERARAFPINPSVIINSGFLPTIGIKPKNIRLSNLYSAESKPLLEALRFLVTAVQKIGGNDAIRQEASRILQKLWGNKHLRYLGHEIVVLVSIYIAYRKLRILMPFDEYVEKVWEIYKISPKQFTSAYFEVLKYFDEKIPNFAVEDFVKECGLRLGLPIELIEKALNFSKEIEKSGIFSGRSPKVVACTILYYLAKNDGYTITQPDIDKKCGVTASALRMNTRIIRKYAESILNNLK</sequence>
<evidence type="ECO:0000313" key="6">
    <source>
        <dbReference type="EMBL" id="QJF12373.1"/>
    </source>
</evidence>
<dbReference type="GO" id="GO:0017025">
    <property type="term" value="F:TBP-class protein binding"/>
    <property type="evidence" value="ECO:0007669"/>
    <property type="project" value="InterPro"/>
</dbReference>
<dbReference type="Proteomes" id="UP000501823">
    <property type="component" value="Segment"/>
</dbReference>
<evidence type="ECO:0000256" key="2">
    <source>
        <dbReference type="ARBA" id="ARBA00023015"/>
    </source>
</evidence>
<dbReference type="InterPro" id="IPR013137">
    <property type="entry name" value="Znf_TFIIB"/>
</dbReference>
<feature type="domain" description="Transcription factor TFIIB cyclin-like" evidence="4">
    <location>
        <begin position="190"/>
        <end position="265"/>
    </location>
</feature>